<dbReference type="Proteomes" id="UP000650511">
    <property type="component" value="Unassembled WGS sequence"/>
</dbReference>
<dbReference type="GO" id="GO:0051470">
    <property type="term" value="P:ectoine transmembrane transport"/>
    <property type="evidence" value="ECO:0007669"/>
    <property type="project" value="InterPro"/>
</dbReference>
<gene>
    <name evidence="5" type="ORF">GCM10011354_04860</name>
</gene>
<comment type="caution">
    <text evidence="5">The sequence shown here is derived from an EMBL/GenBank/DDBJ whole genome shotgun (WGS) entry which is preliminary data.</text>
</comment>
<evidence type="ECO:0000256" key="1">
    <source>
        <dbReference type="ARBA" id="ARBA00022729"/>
    </source>
</evidence>
<dbReference type="SUPFAM" id="SSF53850">
    <property type="entry name" value="Periplasmic binding protein-like II"/>
    <property type="match status" value="1"/>
</dbReference>
<organism evidence="5 6">
    <name type="scientific">Egicoccus halophilus</name>
    <dbReference type="NCBI Taxonomy" id="1670830"/>
    <lineage>
        <taxon>Bacteria</taxon>
        <taxon>Bacillati</taxon>
        <taxon>Actinomycetota</taxon>
        <taxon>Nitriliruptoria</taxon>
        <taxon>Egicoccales</taxon>
        <taxon>Egicoccaceae</taxon>
        <taxon>Egicoccus</taxon>
    </lineage>
</organism>
<dbReference type="NCBIfam" id="TIGR02995">
    <property type="entry name" value="ectoine_ehuB"/>
    <property type="match status" value="1"/>
</dbReference>
<dbReference type="GO" id="GO:0033294">
    <property type="term" value="F:ectoine binding"/>
    <property type="evidence" value="ECO:0007669"/>
    <property type="project" value="InterPro"/>
</dbReference>
<dbReference type="Pfam" id="PF00497">
    <property type="entry name" value="SBP_bac_3"/>
    <property type="match status" value="1"/>
</dbReference>
<dbReference type="PANTHER" id="PTHR35936">
    <property type="entry name" value="MEMBRANE-BOUND LYTIC MUREIN TRANSGLYCOSYLASE F"/>
    <property type="match status" value="1"/>
</dbReference>
<feature type="domain" description="Solute-binding protein family 3/N-terminal" evidence="4">
    <location>
        <begin position="83"/>
        <end position="315"/>
    </location>
</feature>
<dbReference type="InterPro" id="IPR014337">
    <property type="entry name" value="Ectoine_EhuB"/>
</dbReference>
<evidence type="ECO:0000313" key="6">
    <source>
        <dbReference type="Proteomes" id="UP000650511"/>
    </source>
</evidence>
<evidence type="ECO:0000313" key="5">
    <source>
        <dbReference type="EMBL" id="GGI03604.1"/>
    </source>
</evidence>
<keyword evidence="1 3" id="KW-0732">Signal</keyword>
<dbReference type="AlphaFoldDB" id="A0A8J3A5I9"/>
<feature type="chain" id="PRO_5039584620" evidence="3">
    <location>
        <begin position="26"/>
        <end position="331"/>
    </location>
</feature>
<feature type="region of interest" description="Disordered" evidence="2">
    <location>
        <begin position="28"/>
        <end position="70"/>
    </location>
</feature>
<protein>
    <submittedName>
        <fullName evidence="5">Ectoine/hydroxyectoine ABC transporter substrate-binding protein EhuB</fullName>
    </submittedName>
</protein>
<dbReference type="OrthoDB" id="9768183at2"/>
<accession>A0A8J3A5I9</accession>
<evidence type="ECO:0000256" key="3">
    <source>
        <dbReference type="SAM" id="SignalP"/>
    </source>
</evidence>
<feature type="signal peptide" evidence="3">
    <location>
        <begin position="1"/>
        <end position="25"/>
    </location>
</feature>
<dbReference type="Gene3D" id="3.40.190.10">
    <property type="entry name" value="Periplasmic binding protein-like II"/>
    <property type="match status" value="2"/>
</dbReference>
<dbReference type="RefSeq" id="WP_130650992.1">
    <property type="nucleotide sequence ID" value="NZ_BMHA01000002.1"/>
</dbReference>
<reference evidence="5" key="1">
    <citation type="journal article" date="2014" name="Int. J. Syst. Evol. Microbiol.">
        <title>Complete genome sequence of Corynebacterium casei LMG S-19264T (=DSM 44701T), isolated from a smear-ripened cheese.</title>
        <authorList>
            <consortium name="US DOE Joint Genome Institute (JGI-PGF)"/>
            <person name="Walter F."/>
            <person name="Albersmeier A."/>
            <person name="Kalinowski J."/>
            <person name="Ruckert C."/>
        </authorList>
    </citation>
    <scope>NUCLEOTIDE SEQUENCE</scope>
    <source>
        <strain evidence="5">CGMCC 1.14988</strain>
    </source>
</reference>
<dbReference type="PANTHER" id="PTHR35936:SF17">
    <property type="entry name" value="ARGININE-BINDING EXTRACELLULAR PROTEIN ARTP"/>
    <property type="match status" value="1"/>
</dbReference>
<dbReference type="InterPro" id="IPR001638">
    <property type="entry name" value="Solute-binding_3/MltF_N"/>
</dbReference>
<evidence type="ECO:0000259" key="4">
    <source>
        <dbReference type="SMART" id="SM00062"/>
    </source>
</evidence>
<feature type="compositionally biased region" description="Acidic residues" evidence="2">
    <location>
        <begin position="42"/>
        <end position="61"/>
    </location>
</feature>
<dbReference type="CDD" id="cd01002">
    <property type="entry name" value="PBP2_Ehub_like"/>
    <property type="match status" value="1"/>
</dbReference>
<sequence>MSYASKTFRRRVFASVAALALVVTACGGDDVTDDTPQVGGDEGTEDTTTDETTDGTDDGADDGATGETTAGGDLLAELQEAGVVRVGIADEEPYGYVDDDGNVTGQAPEVARRVLEELGIEEIDAQVVAFESLIAGLQAGQFDMITAGMYINPDRAQQILFSDPDYCVGEAFAVPEGNPQDISDLQSVADNPDVTLAILSGAVEEGYADTAGVPDDQIEFFSDVNAQYEALQAGRVDAVIGTTLTVLTQVEDMDGFEATESFFPLDEDGEEILGCGGYGFRNDDQEFRDAFNDELNRLQDEGELLPIITDFGFAEEDIERAQELTVEDLAG</sequence>
<proteinExistence type="predicted"/>
<keyword evidence="6" id="KW-1185">Reference proteome</keyword>
<evidence type="ECO:0000256" key="2">
    <source>
        <dbReference type="SAM" id="MobiDB-lite"/>
    </source>
</evidence>
<dbReference type="SMART" id="SM00062">
    <property type="entry name" value="PBPb"/>
    <property type="match status" value="1"/>
</dbReference>
<name>A0A8J3A5I9_9ACTN</name>
<dbReference type="PROSITE" id="PS51257">
    <property type="entry name" value="PROKAR_LIPOPROTEIN"/>
    <property type="match status" value="1"/>
</dbReference>
<dbReference type="EMBL" id="BMHA01000002">
    <property type="protein sequence ID" value="GGI03604.1"/>
    <property type="molecule type" value="Genomic_DNA"/>
</dbReference>
<reference evidence="5" key="2">
    <citation type="submission" date="2020-09" db="EMBL/GenBank/DDBJ databases">
        <authorList>
            <person name="Sun Q."/>
            <person name="Zhou Y."/>
        </authorList>
    </citation>
    <scope>NUCLEOTIDE SEQUENCE</scope>
    <source>
        <strain evidence="5">CGMCC 1.14988</strain>
    </source>
</reference>